<keyword evidence="6" id="KW-1185">Reference proteome</keyword>
<dbReference type="Pfam" id="PF00440">
    <property type="entry name" value="TetR_N"/>
    <property type="match status" value="1"/>
</dbReference>
<feature type="domain" description="HTH tetR-type" evidence="4">
    <location>
        <begin position="11"/>
        <end position="71"/>
    </location>
</feature>
<gene>
    <name evidence="5" type="ORF">ACFSFW_22800</name>
</gene>
<dbReference type="SUPFAM" id="SSF46689">
    <property type="entry name" value="Homeodomain-like"/>
    <property type="match status" value="1"/>
</dbReference>
<dbReference type="PANTHER" id="PTHR43479">
    <property type="entry name" value="ACREF/ENVCD OPERON REPRESSOR-RELATED"/>
    <property type="match status" value="1"/>
</dbReference>
<keyword evidence="2 3" id="KW-0238">DNA-binding</keyword>
<dbReference type="Gene3D" id="1.10.357.10">
    <property type="entry name" value="Tetracycline Repressor, domain 2"/>
    <property type="match status" value="1"/>
</dbReference>
<evidence type="ECO:0000256" key="2">
    <source>
        <dbReference type="ARBA" id="ARBA00023125"/>
    </source>
</evidence>
<evidence type="ECO:0000256" key="3">
    <source>
        <dbReference type="PROSITE-ProRule" id="PRU00335"/>
    </source>
</evidence>
<feature type="DNA-binding region" description="H-T-H motif" evidence="3">
    <location>
        <begin position="34"/>
        <end position="53"/>
    </location>
</feature>
<organism evidence="5 6">
    <name type="scientific">Fredinandcohnia salidurans</name>
    <dbReference type="NCBI Taxonomy" id="2595041"/>
    <lineage>
        <taxon>Bacteria</taxon>
        <taxon>Bacillati</taxon>
        <taxon>Bacillota</taxon>
        <taxon>Bacilli</taxon>
        <taxon>Bacillales</taxon>
        <taxon>Bacillaceae</taxon>
        <taxon>Fredinandcohnia</taxon>
    </lineage>
</organism>
<dbReference type="InterPro" id="IPR050624">
    <property type="entry name" value="HTH-type_Tx_Regulator"/>
</dbReference>
<dbReference type="InterPro" id="IPR039532">
    <property type="entry name" value="TetR_C_Firmicutes"/>
</dbReference>
<protein>
    <submittedName>
        <fullName evidence="5">TetR-like C-terminal domain-containing protein</fullName>
    </submittedName>
</protein>
<sequence length="188" mass="22124">MTSTKIDRRKQYTRMVLKDSLMKLLKEKPISTITVKEICEAADINRSTFYAHYSDQFDLLEKIEEEIIEDMITYLNQYDFDKEDETLQMTEKLLEYIVTKKDICQTLLNENVDTTFQQKVMDIVHRYLMRNWASSHLDKNDSEYFSTFIISGSIYVIKSWLKNGMDKSTKEMGELVNNIINKGIAAVK</sequence>
<evidence type="ECO:0000256" key="1">
    <source>
        <dbReference type="ARBA" id="ARBA00022491"/>
    </source>
</evidence>
<name>A0ABW4MWY4_9BACI</name>
<dbReference type="InterPro" id="IPR009057">
    <property type="entry name" value="Homeodomain-like_sf"/>
</dbReference>
<dbReference type="EMBL" id="JBHUEK010000034">
    <property type="protein sequence ID" value="MFD1781480.1"/>
    <property type="molecule type" value="Genomic_DNA"/>
</dbReference>
<evidence type="ECO:0000313" key="5">
    <source>
        <dbReference type="EMBL" id="MFD1781480.1"/>
    </source>
</evidence>
<evidence type="ECO:0000313" key="6">
    <source>
        <dbReference type="Proteomes" id="UP001597227"/>
    </source>
</evidence>
<dbReference type="Pfam" id="PF14278">
    <property type="entry name" value="TetR_C_8"/>
    <property type="match status" value="1"/>
</dbReference>
<proteinExistence type="predicted"/>
<accession>A0ABW4MWY4</accession>
<reference evidence="6" key="1">
    <citation type="journal article" date="2019" name="Int. J. Syst. Evol. Microbiol.">
        <title>The Global Catalogue of Microorganisms (GCM) 10K type strain sequencing project: providing services to taxonomists for standard genome sequencing and annotation.</title>
        <authorList>
            <consortium name="The Broad Institute Genomics Platform"/>
            <consortium name="The Broad Institute Genome Sequencing Center for Infectious Disease"/>
            <person name="Wu L."/>
            <person name="Ma J."/>
        </authorList>
    </citation>
    <scope>NUCLEOTIDE SEQUENCE [LARGE SCALE GENOMIC DNA]</scope>
    <source>
        <strain evidence="6">CCUG 15531</strain>
    </source>
</reference>
<dbReference type="InterPro" id="IPR001647">
    <property type="entry name" value="HTH_TetR"/>
</dbReference>
<evidence type="ECO:0000259" key="4">
    <source>
        <dbReference type="PROSITE" id="PS50977"/>
    </source>
</evidence>
<dbReference type="RefSeq" id="WP_388041721.1">
    <property type="nucleotide sequence ID" value="NZ_JBHUEK010000034.1"/>
</dbReference>
<comment type="caution">
    <text evidence="5">The sequence shown here is derived from an EMBL/GenBank/DDBJ whole genome shotgun (WGS) entry which is preliminary data.</text>
</comment>
<keyword evidence="1" id="KW-0678">Repressor</keyword>
<dbReference type="PROSITE" id="PS50977">
    <property type="entry name" value="HTH_TETR_2"/>
    <property type="match status" value="1"/>
</dbReference>
<dbReference type="PANTHER" id="PTHR43479:SF7">
    <property type="entry name" value="TETR-FAMILY TRANSCRIPTIONAL REGULATOR"/>
    <property type="match status" value="1"/>
</dbReference>
<dbReference type="Proteomes" id="UP001597227">
    <property type="component" value="Unassembled WGS sequence"/>
</dbReference>